<reference evidence="2" key="1">
    <citation type="submission" date="2016-10" db="EMBL/GenBank/DDBJ databases">
        <authorList>
            <person name="Varghese N."/>
            <person name="Submissions S."/>
        </authorList>
    </citation>
    <scope>NUCLEOTIDE SEQUENCE [LARGE SCALE GENOMIC DNA]</scope>
    <source>
        <strain evidence="2">CCM 7469</strain>
    </source>
</reference>
<dbReference type="Gene3D" id="3.10.450.40">
    <property type="match status" value="1"/>
</dbReference>
<evidence type="ECO:0000313" key="2">
    <source>
        <dbReference type="Proteomes" id="UP000199636"/>
    </source>
</evidence>
<evidence type="ECO:0000313" key="1">
    <source>
        <dbReference type="EMBL" id="SDI07942.1"/>
    </source>
</evidence>
<dbReference type="OrthoDB" id="6629441at2"/>
<dbReference type="EMBL" id="FNDS01000005">
    <property type="protein sequence ID" value="SDI07942.1"/>
    <property type="molecule type" value="Genomic_DNA"/>
</dbReference>
<keyword evidence="2" id="KW-1185">Reference proteome</keyword>
<dbReference type="RefSeq" id="WP_090263241.1">
    <property type="nucleotide sequence ID" value="NZ_FNDS01000005.1"/>
</dbReference>
<organism evidence="1 2">
    <name type="scientific">Pseudomonas panipatensis</name>
    <dbReference type="NCBI Taxonomy" id="428992"/>
    <lineage>
        <taxon>Bacteria</taxon>
        <taxon>Pseudomonadati</taxon>
        <taxon>Pseudomonadota</taxon>
        <taxon>Gammaproteobacteria</taxon>
        <taxon>Pseudomonadales</taxon>
        <taxon>Pseudomonadaceae</taxon>
        <taxon>Pseudomonas</taxon>
    </lineage>
</organism>
<protein>
    <submittedName>
        <fullName evidence="1">Uncharacterized protein</fullName>
    </submittedName>
</protein>
<accession>A0A1G8HMX1</accession>
<dbReference type="Proteomes" id="UP000199636">
    <property type="component" value="Unassembled WGS sequence"/>
</dbReference>
<sequence length="110" mass="12101">MPKPLKILHQSFSSQAEAEEFFYGIRDKNLISGGDIAGSVDFDLLCELYVKYCEYTDWPLPADPVAFYARNIARGVGPNGGTTQGFVVKFNDGSEQEFSAKKAIKAVASR</sequence>
<dbReference type="AlphaFoldDB" id="A0A1G8HMX1"/>
<gene>
    <name evidence="1" type="ORF">SAMN05216272_105333</name>
</gene>
<proteinExistence type="predicted"/>
<name>A0A1G8HMX1_9PSED</name>